<keyword evidence="5" id="KW-0479">Metal-binding</keyword>
<dbReference type="GO" id="GO:0098560">
    <property type="term" value="C:cytoplasmic side of late endosome membrane"/>
    <property type="evidence" value="ECO:0007669"/>
    <property type="project" value="TreeGrafter"/>
</dbReference>
<protein>
    <submittedName>
        <fullName evidence="11">Si:ch211-202h22.8</fullName>
    </submittedName>
</protein>
<dbReference type="AlphaFoldDB" id="A0A8C1R4E7"/>
<evidence type="ECO:0000313" key="12">
    <source>
        <dbReference type="Proteomes" id="UP000694427"/>
    </source>
</evidence>
<keyword evidence="9" id="KW-0812">Transmembrane</keyword>
<evidence type="ECO:0000256" key="1">
    <source>
        <dbReference type="ARBA" id="ARBA00004125"/>
    </source>
</evidence>
<keyword evidence="7 9" id="KW-0472">Membrane</keyword>
<proteinExistence type="inferred from homology"/>
<evidence type="ECO:0000256" key="6">
    <source>
        <dbReference type="ARBA" id="ARBA00022833"/>
    </source>
</evidence>
<evidence type="ECO:0000313" key="11">
    <source>
        <dbReference type="Ensembl" id="ENSCCRP00010086432.1"/>
    </source>
</evidence>
<sequence length="271" mass="29548">MEKDQNPPPYPCSPVKPTNPAPYPVQQVAYQPQPGPVPAVYPPQPPQSIPVTSAAATQSVPPASAPATGVQVVMVSQTPRLADFPGQMKCPHCQQQIVTETTYVNGLLTWGICGVLGILMIWPCCLIPFFVDACKDVEHRCPNCKNVVYMYKRIINSEGHKNCHSVPPTAETHRLSTDNGERIVTPSISWTTTGPKQHFLPDTADCLSNPISSNGLCIQSTAHTDSDGIQRNPNSPVTWLCLPSTSCTRASHVFIHRNSDSPVFTNAWDRL</sequence>
<dbReference type="SMART" id="SM00714">
    <property type="entry name" value="LITAF"/>
    <property type="match status" value="1"/>
</dbReference>
<comment type="subcellular location">
    <subcellularLocation>
        <location evidence="1">Endosome membrane</location>
        <topology evidence="1">Peripheral membrane protein</topology>
        <orientation evidence="1">Cytoplasmic side</orientation>
    </subcellularLocation>
    <subcellularLocation>
        <location evidence="2">Late endosome membrane</location>
    </subcellularLocation>
    <subcellularLocation>
        <location evidence="3">Lysosome membrane</location>
        <topology evidence="3">Peripheral membrane protein</topology>
        <orientation evidence="3">Cytoplasmic side</orientation>
    </subcellularLocation>
</comment>
<evidence type="ECO:0000256" key="7">
    <source>
        <dbReference type="ARBA" id="ARBA00023136"/>
    </source>
</evidence>
<organism evidence="11 12">
    <name type="scientific">Cyprinus carpio</name>
    <name type="common">Common carp</name>
    <dbReference type="NCBI Taxonomy" id="7962"/>
    <lineage>
        <taxon>Eukaryota</taxon>
        <taxon>Metazoa</taxon>
        <taxon>Chordata</taxon>
        <taxon>Craniata</taxon>
        <taxon>Vertebrata</taxon>
        <taxon>Euteleostomi</taxon>
        <taxon>Actinopterygii</taxon>
        <taxon>Neopterygii</taxon>
        <taxon>Teleostei</taxon>
        <taxon>Ostariophysi</taxon>
        <taxon>Cypriniformes</taxon>
        <taxon>Cyprinidae</taxon>
        <taxon>Cyprininae</taxon>
        <taxon>Cyprinus</taxon>
    </lineage>
</organism>
<reference evidence="11" key="1">
    <citation type="submission" date="2025-08" db="UniProtKB">
        <authorList>
            <consortium name="Ensembl"/>
        </authorList>
    </citation>
    <scope>IDENTIFICATION</scope>
</reference>
<dbReference type="Ensembl" id="ENSCCRT00010095853.1">
    <property type="protein sequence ID" value="ENSCCRP00010086432.1"/>
    <property type="gene ID" value="ENSCCRG00010037737.1"/>
</dbReference>
<evidence type="ECO:0000259" key="10">
    <source>
        <dbReference type="SMART" id="SM00714"/>
    </source>
</evidence>
<keyword evidence="6" id="KW-0862">Zinc</keyword>
<dbReference type="Pfam" id="PF10601">
    <property type="entry name" value="zf-LITAF-like"/>
    <property type="match status" value="1"/>
</dbReference>
<evidence type="ECO:0000256" key="3">
    <source>
        <dbReference type="ARBA" id="ARBA00004630"/>
    </source>
</evidence>
<name>A0A8C1R4E7_CYPCA</name>
<dbReference type="GO" id="GO:0008270">
    <property type="term" value="F:zinc ion binding"/>
    <property type="evidence" value="ECO:0007669"/>
    <property type="project" value="TreeGrafter"/>
</dbReference>
<dbReference type="GO" id="GO:0005634">
    <property type="term" value="C:nucleus"/>
    <property type="evidence" value="ECO:0007669"/>
    <property type="project" value="TreeGrafter"/>
</dbReference>
<feature type="compositionally biased region" description="Pro residues" evidence="8">
    <location>
        <begin position="1"/>
        <end position="23"/>
    </location>
</feature>
<evidence type="ECO:0000256" key="5">
    <source>
        <dbReference type="ARBA" id="ARBA00022723"/>
    </source>
</evidence>
<feature type="compositionally biased region" description="Pro residues" evidence="8">
    <location>
        <begin position="33"/>
        <end position="48"/>
    </location>
</feature>
<keyword evidence="9" id="KW-1133">Transmembrane helix</keyword>
<dbReference type="Proteomes" id="UP000694427">
    <property type="component" value="Unplaced"/>
</dbReference>
<evidence type="ECO:0000256" key="9">
    <source>
        <dbReference type="SAM" id="Phobius"/>
    </source>
</evidence>
<evidence type="ECO:0000256" key="8">
    <source>
        <dbReference type="SAM" id="MobiDB-lite"/>
    </source>
</evidence>
<reference evidence="11" key="2">
    <citation type="submission" date="2025-09" db="UniProtKB">
        <authorList>
            <consortium name="Ensembl"/>
        </authorList>
    </citation>
    <scope>IDENTIFICATION</scope>
</reference>
<dbReference type="InterPro" id="IPR037519">
    <property type="entry name" value="LITAF_fam"/>
</dbReference>
<dbReference type="InterPro" id="IPR006629">
    <property type="entry name" value="LITAF"/>
</dbReference>
<evidence type="ECO:0000256" key="2">
    <source>
        <dbReference type="ARBA" id="ARBA00004414"/>
    </source>
</evidence>
<feature type="transmembrane region" description="Helical" evidence="9">
    <location>
        <begin position="107"/>
        <end position="131"/>
    </location>
</feature>
<feature type="region of interest" description="Disordered" evidence="8">
    <location>
        <begin position="1"/>
        <end position="57"/>
    </location>
</feature>
<keyword evidence="12" id="KW-1185">Reference proteome</keyword>
<evidence type="ECO:0000256" key="4">
    <source>
        <dbReference type="ARBA" id="ARBA00005975"/>
    </source>
</evidence>
<dbReference type="PANTHER" id="PTHR23292:SF48">
    <property type="entry name" value="LIPOPOLYSACCHARIDE-INDUCED TUMOR NECROSIS FACTOR-ALPHA FACTOR HOMOLOG-RELATED"/>
    <property type="match status" value="1"/>
</dbReference>
<feature type="domain" description="LITAF" evidence="10">
    <location>
        <begin position="85"/>
        <end position="153"/>
    </location>
</feature>
<comment type="similarity">
    <text evidence="4">Belongs to the CDIP1/LITAF family.</text>
</comment>
<dbReference type="GO" id="GO:0098574">
    <property type="term" value="C:cytoplasmic side of lysosomal membrane"/>
    <property type="evidence" value="ECO:0007669"/>
    <property type="project" value="TreeGrafter"/>
</dbReference>
<accession>A0A8C1R4E7</accession>
<dbReference type="PANTHER" id="PTHR23292">
    <property type="entry name" value="LIPOPOLYSACCHARIDE-INDUCED TUMOR NECROSIS FACTOR-ALPHA FACTOR"/>
    <property type="match status" value="1"/>
</dbReference>